<gene>
    <name evidence="2" type="ORF">BJ322DRAFT_1102397</name>
</gene>
<evidence type="ECO:0000313" key="2">
    <source>
        <dbReference type="EMBL" id="KAF9791866.1"/>
    </source>
</evidence>
<dbReference type="AlphaFoldDB" id="A0A9P6LBX5"/>
<keyword evidence="1" id="KW-1133">Transmembrane helix</keyword>
<reference evidence="2" key="1">
    <citation type="journal article" date="2020" name="Nat. Commun.">
        <title>Large-scale genome sequencing of mycorrhizal fungi provides insights into the early evolution of symbiotic traits.</title>
        <authorList>
            <person name="Miyauchi S."/>
            <person name="Kiss E."/>
            <person name="Kuo A."/>
            <person name="Drula E."/>
            <person name="Kohler A."/>
            <person name="Sanchez-Garcia M."/>
            <person name="Morin E."/>
            <person name="Andreopoulos B."/>
            <person name="Barry K.W."/>
            <person name="Bonito G."/>
            <person name="Buee M."/>
            <person name="Carver A."/>
            <person name="Chen C."/>
            <person name="Cichocki N."/>
            <person name="Clum A."/>
            <person name="Culley D."/>
            <person name="Crous P.W."/>
            <person name="Fauchery L."/>
            <person name="Girlanda M."/>
            <person name="Hayes R.D."/>
            <person name="Keri Z."/>
            <person name="LaButti K."/>
            <person name="Lipzen A."/>
            <person name="Lombard V."/>
            <person name="Magnuson J."/>
            <person name="Maillard F."/>
            <person name="Murat C."/>
            <person name="Nolan M."/>
            <person name="Ohm R.A."/>
            <person name="Pangilinan J."/>
            <person name="Pereira M.F."/>
            <person name="Perotto S."/>
            <person name="Peter M."/>
            <person name="Pfister S."/>
            <person name="Riley R."/>
            <person name="Sitrit Y."/>
            <person name="Stielow J.B."/>
            <person name="Szollosi G."/>
            <person name="Zifcakova L."/>
            <person name="Stursova M."/>
            <person name="Spatafora J.W."/>
            <person name="Tedersoo L."/>
            <person name="Vaario L.M."/>
            <person name="Yamada A."/>
            <person name="Yan M."/>
            <person name="Wang P."/>
            <person name="Xu J."/>
            <person name="Bruns T."/>
            <person name="Baldrian P."/>
            <person name="Vilgalys R."/>
            <person name="Dunand C."/>
            <person name="Henrissat B."/>
            <person name="Grigoriev I.V."/>
            <person name="Hibbett D."/>
            <person name="Nagy L.G."/>
            <person name="Martin F.M."/>
        </authorList>
    </citation>
    <scope>NUCLEOTIDE SEQUENCE</scope>
    <source>
        <strain evidence="2">UH-Tt-Lm1</strain>
    </source>
</reference>
<feature type="transmembrane region" description="Helical" evidence="1">
    <location>
        <begin position="86"/>
        <end position="106"/>
    </location>
</feature>
<feature type="transmembrane region" description="Helical" evidence="1">
    <location>
        <begin position="12"/>
        <end position="32"/>
    </location>
</feature>
<accession>A0A9P6LBX5</accession>
<protein>
    <recommendedName>
        <fullName evidence="4">MARVEL domain-containing protein</fullName>
    </recommendedName>
</protein>
<feature type="transmembrane region" description="Helical" evidence="1">
    <location>
        <begin position="126"/>
        <end position="152"/>
    </location>
</feature>
<feature type="transmembrane region" description="Helical" evidence="1">
    <location>
        <begin position="52"/>
        <end position="74"/>
    </location>
</feature>
<evidence type="ECO:0000256" key="1">
    <source>
        <dbReference type="SAM" id="Phobius"/>
    </source>
</evidence>
<comment type="caution">
    <text evidence="2">The sequence shown here is derived from an EMBL/GenBank/DDBJ whole genome shotgun (WGS) entry which is preliminary data.</text>
</comment>
<dbReference type="Proteomes" id="UP000736335">
    <property type="component" value="Unassembled WGS sequence"/>
</dbReference>
<dbReference type="OrthoDB" id="2501127at2759"/>
<organism evidence="2 3">
    <name type="scientific">Thelephora terrestris</name>
    <dbReference type="NCBI Taxonomy" id="56493"/>
    <lineage>
        <taxon>Eukaryota</taxon>
        <taxon>Fungi</taxon>
        <taxon>Dikarya</taxon>
        <taxon>Basidiomycota</taxon>
        <taxon>Agaricomycotina</taxon>
        <taxon>Agaricomycetes</taxon>
        <taxon>Thelephorales</taxon>
        <taxon>Thelephoraceae</taxon>
        <taxon>Thelephora</taxon>
    </lineage>
</organism>
<evidence type="ECO:0008006" key="4">
    <source>
        <dbReference type="Google" id="ProtNLM"/>
    </source>
</evidence>
<evidence type="ECO:0000313" key="3">
    <source>
        <dbReference type="Proteomes" id="UP000736335"/>
    </source>
</evidence>
<name>A0A9P6LBX5_9AGAM</name>
<keyword evidence="1" id="KW-0812">Transmembrane</keyword>
<keyword evidence="3" id="KW-1185">Reference proteome</keyword>
<keyword evidence="1" id="KW-0472">Membrane</keyword>
<reference evidence="2" key="2">
    <citation type="submission" date="2020-11" db="EMBL/GenBank/DDBJ databases">
        <authorList>
            <consortium name="DOE Joint Genome Institute"/>
            <person name="Kuo A."/>
            <person name="Miyauchi S."/>
            <person name="Kiss E."/>
            <person name="Drula E."/>
            <person name="Kohler A."/>
            <person name="Sanchez-Garcia M."/>
            <person name="Andreopoulos B."/>
            <person name="Barry K.W."/>
            <person name="Bonito G."/>
            <person name="Buee M."/>
            <person name="Carver A."/>
            <person name="Chen C."/>
            <person name="Cichocki N."/>
            <person name="Clum A."/>
            <person name="Culley D."/>
            <person name="Crous P.W."/>
            <person name="Fauchery L."/>
            <person name="Girlanda M."/>
            <person name="Hayes R."/>
            <person name="Keri Z."/>
            <person name="Labutti K."/>
            <person name="Lipzen A."/>
            <person name="Lombard V."/>
            <person name="Magnuson J."/>
            <person name="Maillard F."/>
            <person name="Morin E."/>
            <person name="Murat C."/>
            <person name="Nolan M."/>
            <person name="Ohm R."/>
            <person name="Pangilinan J."/>
            <person name="Pereira M."/>
            <person name="Perotto S."/>
            <person name="Peter M."/>
            <person name="Riley R."/>
            <person name="Sitrit Y."/>
            <person name="Stielow B."/>
            <person name="Szollosi G."/>
            <person name="Zifcakova L."/>
            <person name="Stursova M."/>
            <person name="Spatafora J.W."/>
            <person name="Tedersoo L."/>
            <person name="Vaario L.-M."/>
            <person name="Yamada A."/>
            <person name="Yan M."/>
            <person name="Wang P."/>
            <person name="Xu J."/>
            <person name="Bruns T."/>
            <person name="Baldrian P."/>
            <person name="Vilgalys R."/>
            <person name="Henrissat B."/>
            <person name="Grigoriev I.V."/>
            <person name="Hibbett D."/>
            <person name="Nagy L.G."/>
            <person name="Martin F.M."/>
        </authorList>
    </citation>
    <scope>NUCLEOTIDE SEQUENCE</scope>
    <source>
        <strain evidence="2">UH-Tt-Lm1</strain>
    </source>
</reference>
<dbReference type="EMBL" id="WIUZ02000001">
    <property type="protein sequence ID" value="KAF9791866.1"/>
    <property type="molecule type" value="Genomic_DNA"/>
</dbReference>
<sequence length="174" mass="19957">MGLHTLFRVFCYYVLWLFSAVTLGLTAARLHYTLHLPLHDPLNGGVNFYDRIIAEILATAALTMLLIPILIVRIHRRHEHGIFSTFGGELIALLLLFVLWIVGAAIATRNWGNLNWCHTYSACRLLTAIVAFTWMSWIMVFFLTISCLGYIFRNDGFSHPVHGGYYPERDMREV</sequence>
<proteinExistence type="predicted"/>